<evidence type="ECO:0000313" key="3">
    <source>
        <dbReference type="EMBL" id="EDP6814222.1"/>
    </source>
</evidence>
<dbReference type="EMBL" id="AANNSE010000001">
    <property type="protein sequence ID" value="EDP6814222.1"/>
    <property type="molecule type" value="Genomic_DNA"/>
</dbReference>
<reference evidence="3 4" key="1">
    <citation type="submission" date="2019-11" db="EMBL/GenBank/DDBJ databases">
        <authorList>
            <consortium name="PulseNet: The National Subtyping Network for Foodborne Disease Surveillance"/>
            <person name="Tarr C.L."/>
            <person name="Trees E."/>
            <person name="Katz L.S."/>
            <person name="Carleton-Romer H.A."/>
            <person name="Stroika S."/>
            <person name="Kucerova Z."/>
            <person name="Roache K.F."/>
            <person name="Sabol A.L."/>
            <person name="Besser J."/>
            <person name="Gerner-Smidt P."/>
        </authorList>
    </citation>
    <scope>NUCLEOTIDE SEQUENCE [LARGE SCALE GENOMIC DNA]</scope>
    <source>
        <strain evidence="3 4">PNUSAC013627</strain>
    </source>
</reference>
<feature type="region of interest" description="Disordered" evidence="1">
    <location>
        <begin position="172"/>
        <end position="196"/>
    </location>
</feature>
<evidence type="ECO:0000256" key="1">
    <source>
        <dbReference type="SAM" id="MobiDB-lite"/>
    </source>
</evidence>
<dbReference type="InterPro" id="IPR011646">
    <property type="entry name" value="KAP_P-loop"/>
</dbReference>
<accession>A0A6N6BDT7</accession>
<comment type="caution">
    <text evidence="3">The sequence shown here is derived from an EMBL/GenBank/DDBJ whole genome shotgun (WGS) entry which is preliminary data.</text>
</comment>
<dbReference type="SUPFAM" id="SSF52540">
    <property type="entry name" value="P-loop containing nucleoside triphosphate hydrolases"/>
    <property type="match status" value="1"/>
</dbReference>
<organism evidence="3 4">
    <name type="scientific">Campylobacter lari</name>
    <dbReference type="NCBI Taxonomy" id="201"/>
    <lineage>
        <taxon>Bacteria</taxon>
        <taxon>Pseudomonadati</taxon>
        <taxon>Campylobacterota</taxon>
        <taxon>Epsilonproteobacteria</taxon>
        <taxon>Campylobacterales</taxon>
        <taxon>Campylobacteraceae</taxon>
        <taxon>Campylobacter</taxon>
    </lineage>
</organism>
<dbReference type="Gene3D" id="3.40.50.300">
    <property type="entry name" value="P-loop containing nucleotide triphosphate hydrolases"/>
    <property type="match status" value="1"/>
</dbReference>
<evidence type="ECO:0000259" key="2">
    <source>
        <dbReference type="Pfam" id="PF07693"/>
    </source>
</evidence>
<dbReference type="Pfam" id="PF07693">
    <property type="entry name" value="KAP_NTPase"/>
    <property type="match status" value="1"/>
</dbReference>
<dbReference type="AlphaFoldDB" id="A0A6N6BDT7"/>
<dbReference type="InterPro" id="IPR027417">
    <property type="entry name" value="P-loop_NTPase"/>
</dbReference>
<protein>
    <submittedName>
        <fullName evidence="3">NTPase KAP</fullName>
    </submittedName>
</protein>
<evidence type="ECO:0000313" key="4">
    <source>
        <dbReference type="Proteomes" id="UP000471322"/>
    </source>
</evidence>
<gene>
    <name evidence="3" type="ORF">GL567_01335</name>
</gene>
<name>A0A6N6BDT7_CAMLA</name>
<sequence>MIQSVYKKELYFTNNKIINYLISKEKQCLVILGSWGCGKTYFWKQIEKEITLNFNNKKVIYIDLFGKESYKQVIEEIVVSLHGNYNNITKKTFKGLEGLIKGASGGLINIDSDVIFSFLKKEDFKKIIVCLDNIERKSDNLPLKEILGLVNLLKEEKECNVVMILNKDELKKQDDNSDNNKKQDNNSDNNKEDKQDTKGWYQEYKEKVIDWEYIIKDNNEIAKDIIIEKLKVQDEVLKDDLKNIIFTYYKEHLNNNLRLLLKSLEHINHFNDICFMKFYNKENHDNFIHILKNHYYSNILQAISDYYYIPTENIFENTDDMYIITSDYMKNFFTIDKADIEKINYDFTSRLQNLIDMHFYTVYNMFYTYNSNDIECSKAIEDLVKMFLPIKDKYSWDNFKGEFYCERFLQIAYLYKRITNKKLDITDEIIKFFIKSNGNSIPFKSNSNLTSFKRLRTLIAIQPKYAEFYENTRKFHKTDYRIEMIFEYYKKPSLKIFHNSQIDNFNRYKLESIIDCFKNNNQFYMDFIYFFSIPPSNSKVNIEYFQDRYDIFDYEEYLKKIKSNNLFRAFNDFINQNEYKFKKKQLIKTTTRYDKNILSELLLTHSTP</sequence>
<feature type="domain" description="KAP NTPase" evidence="2">
    <location>
        <begin position="16"/>
        <end position="90"/>
    </location>
</feature>
<proteinExistence type="predicted"/>
<dbReference type="Proteomes" id="UP000471322">
    <property type="component" value="Unassembled WGS sequence"/>
</dbReference>